<gene>
    <name evidence="1" type="primary">hutG</name>
    <name evidence="1" type="ORF">DLJ53_08200</name>
</gene>
<evidence type="ECO:0000313" key="2">
    <source>
        <dbReference type="Proteomes" id="UP000249590"/>
    </source>
</evidence>
<evidence type="ECO:0000313" key="1">
    <source>
        <dbReference type="EMBL" id="RAI04407.1"/>
    </source>
</evidence>
<protein>
    <submittedName>
        <fullName evidence="1">N-formylglutamate deformylase</fullName>
    </submittedName>
</protein>
<dbReference type="NCBIfam" id="TIGR02017">
    <property type="entry name" value="hutG_amidohyd"/>
    <property type="match status" value="1"/>
</dbReference>
<dbReference type="SUPFAM" id="SSF53187">
    <property type="entry name" value="Zn-dependent exopeptidases"/>
    <property type="match status" value="1"/>
</dbReference>
<dbReference type="EMBL" id="QHHQ01000001">
    <property type="protein sequence ID" value="RAI04407.1"/>
    <property type="molecule type" value="Genomic_DNA"/>
</dbReference>
<dbReference type="InterPro" id="IPR007709">
    <property type="entry name" value="N-FG_amidohydro"/>
</dbReference>
<dbReference type="AlphaFoldDB" id="A0A8B2NW89"/>
<sequence>MTTPFRLTEGEGPVLVSVPHASLNVPDAIAERLDENGALLADADWHLDTIVDGIGGPASVIKAGFHRYVIDANRDPGGTSLYPGQATTALVPLTDFDGRAIWKEGREPTVADVDERRFSYHAPYHDALAGELARLRDRHGIAVLLDVHSIRSVIPHLFEGTLTPFNVGTDYTRTCGGRFEEVATRLFRENGETVLNGRFRGGWTVRRHGRPTNNIHAVQIEMAQSLYMEEAPPFALDPDGGARIGAILARVVDALARTALDHRG</sequence>
<dbReference type="Pfam" id="PF05013">
    <property type="entry name" value="FGase"/>
    <property type="match status" value="1"/>
</dbReference>
<reference evidence="1 2" key="1">
    <citation type="submission" date="2018-05" db="EMBL/GenBank/DDBJ databases">
        <title>Acuticoccus sediminis sp. nov., isolated from deep-sea sediment of Indian Ocean.</title>
        <authorList>
            <person name="Liu X."/>
            <person name="Lai Q."/>
            <person name="Du Y."/>
            <person name="Sun F."/>
            <person name="Zhang X."/>
            <person name="Wang S."/>
            <person name="Shao Z."/>
        </authorList>
    </citation>
    <scope>NUCLEOTIDE SEQUENCE [LARGE SCALE GENOMIC DNA]</scope>
    <source>
        <strain evidence="1 2">PTG4-2</strain>
    </source>
</reference>
<dbReference type="OrthoDB" id="8716700at2"/>
<proteinExistence type="predicted"/>
<comment type="caution">
    <text evidence="1">The sequence shown here is derived from an EMBL/GenBank/DDBJ whole genome shotgun (WGS) entry which is preliminary data.</text>
</comment>
<dbReference type="Proteomes" id="UP000249590">
    <property type="component" value="Unassembled WGS sequence"/>
</dbReference>
<organism evidence="1 2">
    <name type="scientific">Acuticoccus sediminis</name>
    <dbReference type="NCBI Taxonomy" id="2184697"/>
    <lineage>
        <taxon>Bacteria</taxon>
        <taxon>Pseudomonadati</taxon>
        <taxon>Pseudomonadota</taxon>
        <taxon>Alphaproteobacteria</taxon>
        <taxon>Hyphomicrobiales</taxon>
        <taxon>Amorphaceae</taxon>
        <taxon>Acuticoccus</taxon>
    </lineage>
</organism>
<dbReference type="InterPro" id="IPR010247">
    <property type="entry name" value="HutG_amidohyd"/>
</dbReference>
<dbReference type="RefSeq" id="WP_111343872.1">
    <property type="nucleotide sequence ID" value="NZ_QHHQ01000001.1"/>
</dbReference>
<keyword evidence="2" id="KW-1185">Reference proteome</keyword>
<accession>A0A8B2NW89</accession>
<name>A0A8B2NW89_9HYPH</name>
<dbReference type="Gene3D" id="3.40.630.40">
    <property type="entry name" value="Zn-dependent exopeptidases"/>
    <property type="match status" value="1"/>
</dbReference>